<name>A0ABM6M0M5_9GAMM</name>
<evidence type="ECO:0000313" key="2">
    <source>
        <dbReference type="Proteomes" id="UP000249910"/>
    </source>
</evidence>
<dbReference type="Proteomes" id="UP000249910">
    <property type="component" value="Chromosome"/>
</dbReference>
<dbReference type="InterPro" id="IPR029063">
    <property type="entry name" value="SAM-dependent_MTases_sf"/>
</dbReference>
<reference evidence="1 2" key="1">
    <citation type="submission" date="2017-06" db="EMBL/GenBank/DDBJ databases">
        <title>Complete genome of Francisella halioticida.</title>
        <authorList>
            <person name="Sjodin A."/>
        </authorList>
    </citation>
    <scope>NUCLEOTIDE SEQUENCE [LARGE SCALE GENOMIC DNA]</scope>
    <source>
        <strain evidence="1 2">DSM 23729</strain>
    </source>
</reference>
<dbReference type="SUPFAM" id="SSF53335">
    <property type="entry name" value="S-adenosyl-L-methionine-dependent methyltransferases"/>
    <property type="match status" value="1"/>
</dbReference>
<accession>A0ABM6M0M5</accession>
<organism evidence="1 2">
    <name type="scientific">Francisella halioticida</name>
    <dbReference type="NCBI Taxonomy" id="549298"/>
    <lineage>
        <taxon>Bacteria</taxon>
        <taxon>Pseudomonadati</taxon>
        <taxon>Pseudomonadota</taxon>
        <taxon>Gammaproteobacteria</taxon>
        <taxon>Thiotrichales</taxon>
        <taxon>Francisellaceae</taxon>
        <taxon>Francisella</taxon>
    </lineage>
</organism>
<sequence>MVPTQNKTGSMFIDIVCVSKDFIKDAKESIYPILDLGCAYGIVTLKCLDKNVKSIIAFDMEETFRFFATENSFLWK</sequence>
<dbReference type="EMBL" id="CP022132">
    <property type="protein sequence ID" value="ASG68369.1"/>
    <property type="molecule type" value="Genomic_DNA"/>
</dbReference>
<evidence type="ECO:0008006" key="3">
    <source>
        <dbReference type="Google" id="ProtNLM"/>
    </source>
</evidence>
<keyword evidence="2" id="KW-1185">Reference proteome</keyword>
<protein>
    <recommendedName>
        <fullName evidence="3">Methyltransferase</fullName>
    </recommendedName>
</protein>
<evidence type="ECO:0000313" key="1">
    <source>
        <dbReference type="EMBL" id="ASG68369.1"/>
    </source>
</evidence>
<proteinExistence type="predicted"/>
<gene>
    <name evidence="1" type="ORF">CDV26_08190</name>
</gene>